<keyword evidence="1" id="KW-0479">Metal-binding</keyword>
<sequence length="303" mass="33502">MSGVGQARAVRLFDAHCHLQDPRIATVAPRLIRAALDSGVLRFAVNGVSEKDWHIVKQMSDEYPCIIPCFGLHPWYVAERSPDWLRLLKDFFASTPAAAVGEIGIDKGSHGKNIDFTEQVEVFRQQLELAKELRKPVSVHCVQAFGDLLEILQQTGPFPAGVVLHSYLGSAEMVSGLAKLGSYFSCSGHLTSMNTRKAKKMLKSVPLDRILIESDAPDGLSKWKTDSLLLVPEDDSTSQEQQNQYENSSVEATTLSKEALNHPANISNVLNYVAMLLEMPEEELAELSYQNATRLFSYPGSKV</sequence>
<name>A0A8K0N8Y3_COCNU</name>
<dbReference type="InterPro" id="IPR032466">
    <property type="entry name" value="Metal_Hydrolase"/>
</dbReference>
<reference evidence="2" key="2">
    <citation type="submission" date="2019-07" db="EMBL/GenBank/DDBJ databases">
        <authorList>
            <person name="Yang Y."/>
            <person name="Bocs S."/>
            <person name="Baudouin L."/>
        </authorList>
    </citation>
    <scope>NUCLEOTIDE SEQUENCE</scope>
    <source>
        <tissue evidence="2">Spear leaf of Hainan Tall coconut</tissue>
    </source>
</reference>
<evidence type="ECO:0000313" key="3">
    <source>
        <dbReference type="Proteomes" id="UP000797356"/>
    </source>
</evidence>
<proteinExistence type="predicted"/>
<dbReference type="GO" id="GO:0016788">
    <property type="term" value="F:hydrolase activity, acting on ester bonds"/>
    <property type="evidence" value="ECO:0007669"/>
    <property type="project" value="InterPro"/>
</dbReference>
<evidence type="ECO:0000313" key="2">
    <source>
        <dbReference type="EMBL" id="KAG1362364.1"/>
    </source>
</evidence>
<keyword evidence="3" id="KW-1185">Reference proteome</keyword>
<feature type="binding site" evidence="1">
    <location>
        <position position="215"/>
    </location>
    <ligand>
        <name>a divalent metal cation</name>
        <dbReference type="ChEBI" id="CHEBI:60240"/>
        <label>1</label>
    </ligand>
</feature>
<feature type="binding site" evidence="1">
    <location>
        <position position="165"/>
    </location>
    <ligand>
        <name>a divalent metal cation</name>
        <dbReference type="ChEBI" id="CHEBI:60240"/>
        <label>2</label>
    </ligand>
</feature>
<reference evidence="2" key="1">
    <citation type="journal article" date="2017" name="Gigascience">
        <title>The genome draft of coconut (Cocos nucifera).</title>
        <authorList>
            <person name="Xiao Y."/>
            <person name="Xu P."/>
            <person name="Fan H."/>
            <person name="Baudouin L."/>
            <person name="Xia W."/>
            <person name="Bocs S."/>
            <person name="Xu J."/>
            <person name="Li Q."/>
            <person name="Guo A."/>
            <person name="Zhou L."/>
            <person name="Li J."/>
            <person name="Wu Y."/>
            <person name="Ma Z."/>
            <person name="Armero A."/>
            <person name="Issali A.E."/>
            <person name="Liu N."/>
            <person name="Peng M."/>
            <person name="Yang Y."/>
        </authorList>
    </citation>
    <scope>NUCLEOTIDE SEQUENCE</scope>
    <source>
        <tissue evidence="2">Spear leaf of Hainan Tall coconut</tissue>
    </source>
</reference>
<dbReference type="CDD" id="cd01310">
    <property type="entry name" value="TatD_DNAse"/>
    <property type="match status" value="1"/>
</dbReference>
<dbReference type="AlphaFoldDB" id="A0A8K0N8Y3"/>
<dbReference type="EMBL" id="CM017881">
    <property type="protein sequence ID" value="KAG1362364.1"/>
    <property type="molecule type" value="Genomic_DNA"/>
</dbReference>
<dbReference type="PANTHER" id="PTHR47176">
    <property type="entry name" value="OSJNBA0020J04.13 PROTEIN"/>
    <property type="match status" value="1"/>
</dbReference>
<accession>A0A8K0N8Y3</accession>
<keyword evidence="2" id="KW-0378">Hydrolase</keyword>
<dbReference type="PANTHER" id="PTHR47176:SF1">
    <property type="entry name" value="OS04G0577500 PROTEIN"/>
    <property type="match status" value="1"/>
</dbReference>
<feature type="binding site" evidence="1">
    <location>
        <position position="102"/>
    </location>
    <ligand>
        <name>a divalent metal cation</name>
        <dbReference type="ChEBI" id="CHEBI:60240"/>
        <label>1</label>
    </ligand>
</feature>
<dbReference type="PIRSF" id="PIRSF005902">
    <property type="entry name" value="DNase_TatD"/>
    <property type="match status" value="1"/>
</dbReference>
<feature type="binding site" evidence="1">
    <location>
        <position position="140"/>
    </location>
    <ligand>
        <name>a divalent metal cation</name>
        <dbReference type="ChEBI" id="CHEBI:60240"/>
        <label>2</label>
    </ligand>
</feature>
<comment type="caution">
    <text evidence="2">The sequence shown here is derived from an EMBL/GenBank/DDBJ whole genome shotgun (WGS) entry which is preliminary data.</text>
</comment>
<dbReference type="GO" id="GO:0046872">
    <property type="term" value="F:metal ion binding"/>
    <property type="evidence" value="ECO:0007669"/>
    <property type="project" value="UniProtKB-KW"/>
</dbReference>
<feature type="binding site" evidence="1">
    <location>
        <position position="16"/>
    </location>
    <ligand>
        <name>a divalent metal cation</name>
        <dbReference type="ChEBI" id="CHEBI:60240"/>
        <label>1</label>
    </ligand>
</feature>
<dbReference type="InterPro" id="IPR001130">
    <property type="entry name" value="TatD-like"/>
</dbReference>
<dbReference type="OrthoDB" id="6079689at2759"/>
<gene>
    <name evidence="2" type="ORF">COCNU_10G005830</name>
</gene>
<dbReference type="Pfam" id="PF01026">
    <property type="entry name" value="TatD_DNase"/>
    <property type="match status" value="1"/>
</dbReference>
<protein>
    <submittedName>
        <fullName evidence="2">Putative metal-dependent hydrolase YabD</fullName>
    </submittedName>
</protein>
<dbReference type="Gene3D" id="3.20.20.140">
    <property type="entry name" value="Metal-dependent hydrolases"/>
    <property type="match status" value="1"/>
</dbReference>
<evidence type="ECO:0000256" key="1">
    <source>
        <dbReference type="PIRSR" id="PIRSR005902-1"/>
    </source>
</evidence>
<dbReference type="Proteomes" id="UP000797356">
    <property type="component" value="Chromosome 10"/>
</dbReference>
<dbReference type="SUPFAM" id="SSF51556">
    <property type="entry name" value="Metallo-dependent hydrolases"/>
    <property type="match status" value="1"/>
</dbReference>
<organism evidence="2 3">
    <name type="scientific">Cocos nucifera</name>
    <name type="common">Coconut palm</name>
    <dbReference type="NCBI Taxonomy" id="13894"/>
    <lineage>
        <taxon>Eukaryota</taxon>
        <taxon>Viridiplantae</taxon>
        <taxon>Streptophyta</taxon>
        <taxon>Embryophyta</taxon>
        <taxon>Tracheophyta</taxon>
        <taxon>Spermatophyta</taxon>
        <taxon>Magnoliopsida</taxon>
        <taxon>Liliopsida</taxon>
        <taxon>Arecaceae</taxon>
        <taxon>Arecoideae</taxon>
        <taxon>Cocoseae</taxon>
        <taxon>Attaleinae</taxon>
        <taxon>Cocos</taxon>
    </lineage>
</organism>
<feature type="binding site" evidence="1">
    <location>
        <position position="18"/>
    </location>
    <ligand>
        <name>a divalent metal cation</name>
        <dbReference type="ChEBI" id="CHEBI:60240"/>
        <label>1</label>
    </ligand>
</feature>